<dbReference type="GO" id="GO:0005778">
    <property type="term" value="C:peroxisomal membrane"/>
    <property type="evidence" value="ECO:0007669"/>
    <property type="project" value="InterPro"/>
</dbReference>
<name>A0A8H7SX11_9FUNG</name>
<sequence length="218" mass="24922">MFLSASWWILHRGWKKIAARVQEAVDEIVSSVPIKGFLNYQDAEQLIAKLRRRIEYDADNKPISYRSFMLPDTEEEELEFIRGAGFDEEYPTEKTSTISLRQLLDETKDFIDSPDFSQVLSSCLDEVFAIFDHHAFAKTLLPNHEPMGSSIKEISHAEALDLEQEKKVILANLLPTISRQAHLIIAGNEYLNAFAYIKELQAFSALIYTQYGDETSKA</sequence>
<keyword evidence="2" id="KW-1185">Reference proteome</keyword>
<protein>
    <submittedName>
        <fullName evidence="1">Uncharacterized protein</fullName>
    </submittedName>
</protein>
<dbReference type="Pfam" id="PF04882">
    <property type="entry name" value="Peroxin-3"/>
    <property type="match status" value="1"/>
</dbReference>
<dbReference type="Proteomes" id="UP000613177">
    <property type="component" value="Unassembled WGS sequence"/>
</dbReference>
<reference evidence="1" key="1">
    <citation type="submission" date="2021-01" db="EMBL/GenBank/DDBJ databases">
        <title>Metabolic potential, ecology and presence of endohyphal bacteria is reflected in genomic diversity of Mucoromycotina.</title>
        <authorList>
            <person name="Muszewska A."/>
            <person name="Okrasinska A."/>
            <person name="Steczkiewicz K."/>
            <person name="Drgas O."/>
            <person name="Orlowska M."/>
            <person name="Perlinska-Lenart U."/>
            <person name="Aleksandrzak-Piekarczyk T."/>
            <person name="Szatraj K."/>
            <person name="Zielenkiewicz U."/>
            <person name="Pilsyk S."/>
            <person name="Malc E."/>
            <person name="Mieczkowski P."/>
            <person name="Kruszewska J.S."/>
            <person name="Biernat P."/>
            <person name="Pawlowska J."/>
        </authorList>
    </citation>
    <scope>NUCLEOTIDE SEQUENCE</scope>
    <source>
        <strain evidence="1">WA0000018081</strain>
    </source>
</reference>
<evidence type="ECO:0000313" key="1">
    <source>
        <dbReference type="EMBL" id="KAG2235842.1"/>
    </source>
</evidence>
<dbReference type="EMBL" id="JAEPRE010000026">
    <property type="protein sequence ID" value="KAG2235842.1"/>
    <property type="molecule type" value="Genomic_DNA"/>
</dbReference>
<dbReference type="AlphaFoldDB" id="A0A8H7SX11"/>
<accession>A0A8H7SX11</accession>
<dbReference type="GO" id="GO:0045046">
    <property type="term" value="P:protein import into peroxisome membrane"/>
    <property type="evidence" value="ECO:0007669"/>
    <property type="project" value="TreeGrafter"/>
</dbReference>
<dbReference type="PANTHER" id="PTHR28080">
    <property type="entry name" value="PEROXISOMAL BIOGENESIS FACTOR 3"/>
    <property type="match status" value="1"/>
</dbReference>
<gene>
    <name evidence="1" type="ORF">INT48_003954</name>
</gene>
<dbReference type="PANTHER" id="PTHR28080:SF1">
    <property type="entry name" value="PEROXISOMAL BIOGENESIS FACTOR 3"/>
    <property type="match status" value="1"/>
</dbReference>
<dbReference type="InterPro" id="IPR006966">
    <property type="entry name" value="Peroxin-3"/>
</dbReference>
<proteinExistence type="predicted"/>
<evidence type="ECO:0000313" key="2">
    <source>
        <dbReference type="Proteomes" id="UP000613177"/>
    </source>
</evidence>
<dbReference type="GO" id="GO:0030674">
    <property type="term" value="F:protein-macromolecule adaptor activity"/>
    <property type="evidence" value="ECO:0007669"/>
    <property type="project" value="TreeGrafter"/>
</dbReference>
<comment type="caution">
    <text evidence="1">The sequence shown here is derived from an EMBL/GenBank/DDBJ whole genome shotgun (WGS) entry which is preliminary data.</text>
</comment>
<organism evidence="1 2">
    <name type="scientific">Thamnidium elegans</name>
    <dbReference type="NCBI Taxonomy" id="101142"/>
    <lineage>
        <taxon>Eukaryota</taxon>
        <taxon>Fungi</taxon>
        <taxon>Fungi incertae sedis</taxon>
        <taxon>Mucoromycota</taxon>
        <taxon>Mucoromycotina</taxon>
        <taxon>Mucoromycetes</taxon>
        <taxon>Mucorales</taxon>
        <taxon>Mucorineae</taxon>
        <taxon>Mucoraceae</taxon>
        <taxon>Thamnidium</taxon>
    </lineage>
</organism>